<dbReference type="EMBL" id="JAQSFA010000027">
    <property type="protein sequence ID" value="MEE6701807.1"/>
    <property type="molecule type" value="Genomic_DNA"/>
</dbReference>
<evidence type="ECO:0000256" key="1">
    <source>
        <dbReference type="SAM" id="MobiDB-lite"/>
    </source>
</evidence>
<gene>
    <name evidence="2" type="ORF">PS396_08495</name>
</gene>
<reference evidence="2 3" key="1">
    <citation type="submission" date="2023-02" db="EMBL/GenBank/DDBJ databases">
        <title>The predominant lactic acid bacteria and yeasts involved in the spontaneous fermentation of millet during the production of the traditional porridge Hausa koko in Ghana.</title>
        <authorList>
            <person name="Atter A."/>
            <person name="Diaz M."/>
        </authorList>
    </citation>
    <scope>NUCLEOTIDE SEQUENCE [LARGE SCALE GENOMIC DNA]</scope>
    <source>
        <strain evidence="2 3">FI11552</strain>
    </source>
</reference>
<dbReference type="InterPro" id="IPR027607">
    <property type="entry name" value="Surf_Exclu_SEC10/PgrA"/>
</dbReference>
<protein>
    <submittedName>
        <fullName evidence="2">SEC10/PgrA surface exclusion domain-containing protein</fullName>
    </submittedName>
</protein>
<organism evidence="2 3">
    <name type="scientific">Limosilactobacillus pontis</name>
    <dbReference type="NCBI Taxonomy" id="35787"/>
    <lineage>
        <taxon>Bacteria</taxon>
        <taxon>Bacillati</taxon>
        <taxon>Bacillota</taxon>
        <taxon>Bacilli</taxon>
        <taxon>Lactobacillales</taxon>
        <taxon>Lactobacillaceae</taxon>
        <taxon>Limosilactobacillus</taxon>
    </lineage>
</organism>
<name>A0ABU7SUU2_9LACO</name>
<keyword evidence="3" id="KW-1185">Reference proteome</keyword>
<dbReference type="NCBIfam" id="TIGR04320">
    <property type="entry name" value="Surf_Exclu_PgrA"/>
    <property type="match status" value="1"/>
</dbReference>
<comment type="caution">
    <text evidence="2">The sequence shown here is derived from an EMBL/GenBank/DDBJ whole genome shotgun (WGS) entry which is preliminary data.</text>
</comment>
<dbReference type="RefSeq" id="WP_331192240.1">
    <property type="nucleotide sequence ID" value="NZ_JAQSEO010000026.1"/>
</dbReference>
<dbReference type="Proteomes" id="UP001335665">
    <property type="component" value="Unassembled WGS sequence"/>
</dbReference>
<evidence type="ECO:0000313" key="2">
    <source>
        <dbReference type="EMBL" id="MEE6701807.1"/>
    </source>
</evidence>
<feature type="compositionally biased region" description="Polar residues" evidence="1">
    <location>
        <begin position="38"/>
        <end position="54"/>
    </location>
</feature>
<sequence>MAGLTLTVCGVALFTAQQEGYASTDGTSREATTVNVNTVSPQPANTEQTQSTLNSQSGSQAAQASTQVDNAAYLYSNNLTQVNNVQSINFPNGYTLRSIRPVRDQASANSLEKIAIQGMDQNNYQSDPNAAIDSVDINNLTPDQVSRLNSYGLNLVNRARAEFGQAPFNQNNATINATRNMALQYQDKNESLLLGGWHDTSIITFHSENIAAFQVYNNDIPGYVATPFARAQGHDFLIQNKIPLFSINNMDDLQALVYYGIMGMLFNDASDNFDHAKNFLVFNQPITTMALYPSLTITTNRTGHWSNGDGFSFSLKNIDMHYIWTTGSDYNQAHFSNSGTVHSWNTSDNGNYAYLDHAAINNAEMLNVSGWHATNDSEGRPYHYLIVLDQNNHEITRVLVTNPVNRPDVQRVHNVYEADRSGFNQQINLGAALANTNTLHLISRYTDDPAGNGNYVDYSFAPITVNQGNNAYLDKVAANGKNLTIAGWHATNRAANKAYHYIIVVDPSNGNHEVGRRLVSDGINRPDVARVYPNIFKADKAGFRVTLPLSAMNFNHALQIISRYSSDPTGNSNYVDYWFPPFTSGHLANRAYLDNFRISGNKIMVAGWHANDVTRFEQHHYLILWDNTAQHQVASQKIQNVSRPDVARAYPDIATAAGSGFNTSFDLTTTPIIPGHSYTIVSRYSTDNTGNGNGNGQQYTDYWFAPRVLKREDY</sequence>
<feature type="region of interest" description="Disordered" evidence="1">
    <location>
        <begin position="38"/>
        <end position="62"/>
    </location>
</feature>
<accession>A0ABU7SUU2</accession>
<evidence type="ECO:0000313" key="3">
    <source>
        <dbReference type="Proteomes" id="UP001335665"/>
    </source>
</evidence>
<proteinExistence type="predicted"/>